<proteinExistence type="predicted"/>
<dbReference type="EMBL" id="JAFFHC010000001">
    <property type="protein sequence ID" value="KAK4680580.1"/>
    <property type="molecule type" value="Genomic_DNA"/>
</dbReference>
<dbReference type="RefSeq" id="XP_062804050.1">
    <property type="nucleotide sequence ID" value="XM_062941302.1"/>
</dbReference>
<feature type="region of interest" description="Disordered" evidence="2">
    <location>
        <begin position="440"/>
        <end position="464"/>
    </location>
</feature>
<dbReference type="PANTHER" id="PTHR35392:SF4">
    <property type="entry name" value="ZN(II)2CYS6 TRANSCRIPTION FACTOR (EUROFUNG)"/>
    <property type="match status" value="1"/>
</dbReference>
<name>A0ABR0IK84_9PEZI</name>
<evidence type="ECO:0000256" key="1">
    <source>
        <dbReference type="ARBA" id="ARBA00023242"/>
    </source>
</evidence>
<dbReference type="InterPro" id="IPR036864">
    <property type="entry name" value="Zn2-C6_fun-type_DNA-bd_sf"/>
</dbReference>
<evidence type="ECO:0000259" key="3">
    <source>
        <dbReference type="Pfam" id="PF00172"/>
    </source>
</evidence>
<dbReference type="Proteomes" id="UP001323617">
    <property type="component" value="Unassembled WGS sequence"/>
</dbReference>
<dbReference type="InterPro" id="IPR052973">
    <property type="entry name" value="Fungal_sec-metab_reg_TF"/>
</dbReference>
<organism evidence="4 5">
    <name type="scientific">Podospora pseudoanserina</name>
    <dbReference type="NCBI Taxonomy" id="2609844"/>
    <lineage>
        <taxon>Eukaryota</taxon>
        <taxon>Fungi</taxon>
        <taxon>Dikarya</taxon>
        <taxon>Ascomycota</taxon>
        <taxon>Pezizomycotina</taxon>
        <taxon>Sordariomycetes</taxon>
        <taxon>Sordariomycetidae</taxon>
        <taxon>Sordariales</taxon>
        <taxon>Podosporaceae</taxon>
        <taxon>Podospora</taxon>
    </lineage>
</organism>
<dbReference type="Gene3D" id="4.10.240.10">
    <property type="entry name" value="Zn(2)-C6 fungal-type DNA-binding domain"/>
    <property type="match status" value="1"/>
</dbReference>
<accession>A0ABR0IK84</accession>
<reference evidence="4 5" key="1">
    <citation type="journal article" date="2023" name="bioRxiv">
        <title>High-quality genome assemblies of four members of thePodospora anserinaspecies complex.</title>
        <authorList>
            <person name="Ament-Velasquez S.L."/>
            <person name="Vogan A.A."/>
            <person name="Wallerman O."/>
            <person name="Hartmann F."/>
            <person name="Gautier V."/>
            <person name="Silar P."/>
            <person name="Giraud T."/>
            <person name="Johannesson H."/>
        </authorList>
    </citation>
    <scope>NUCLEOTIDE SEQUENCE [LARGE SCALE GENOMIC DNA]</scope>
    <source>
        <strain evidence="4 5">CBS 124.78</strain>
    </source>
</reference>
<evidence type="ECO:0000256" key="2">
    <source>
        <dbReference type="SAM" id="MobiDB-lite"/>
    </source>
</evidence>
<dbReference type="CDD" id="cd00067">
    <property type="entry name" value="GAL4"/>
    <property type="match status" value="1"/>
</dbReference>
<evidence type="ECO:0000313" key="4">
    <source>
        <dbReference type="EMBL" id="KAK4680580.1"/>
    </source>
</evidence>
<dbReference type="SUPFAM" id="SSF57701">
    <property type="entry name" value="Zn2/Cys6 DNA-binding domain"/>
    <property type="match status" value="1"/>
</dbReference>
<dbReference type="PANTHER" id="PTHR35392">
    <property type="entry name" value="ZN(II)2CYS6 TRANSCRIPTION FACTOR (EUROFUNG)-RELATED-RELATED"/>
    <property type="match status" value="1"/>
</dbReference>
<evidence type="ECO:0000313" key="5">
    <source>
        <dbReference type="Proteomes" id="UP001323617"/>
    </source>
</evidence>
<feature type="domain" description="Zn(2)-C6 fungal-type" evidence="3">
    <location>
        <begin position="110"/>
        <end position="134"/>
    </location>
</feature>
<gene>
    <name evidence="4" type="ORF">QC764_100810</name>
</gene>
<dbReference type="InterPro" id="IPR001138">
    <property type="entry name" value="Zn2Cys6_DnaBD"/>
</dbReference>
<comment type="caution">
    <text evidence="4">The sequence shown here is derived from an EMBL/GenBank/DDBJ whole genome shotgun (WGS) entry which is preliminary data.</text>
</comment>
<dbReference type="Pfam" id="PF00172">
    <property type="entry name" value="Zn_clus"/>
    <property type="match status" value="1"/>
</dbReference>
<keyword evidence="5" id="KW-1185">Reference proteome</keyword>
<protein>
    <recommendedName>
        <fullName evidence="3">Zn(2)-C6 fungal-type domain-containing protein</fullName>
    </recommendedName>
</protein>
<sequence>MLGASFATTITNLPTLPVLAPPPPRLLYLHIPMNNPPDQENAAEQQLVRVSFQQRQVERSNTIPTFARHIHCFRLQHPLQGTPPSGGKPKRARLTDQAKEKVLGVRRQGACLRCRMLKIECSLENPCQACLTSALKGTERKVLSWSYCIRTRFVDVDIFQVQSGPQKMRTETLMLKMGALLGRIAQPAKFASLDEPSFNQKITRWLLDEAYTVPELQGGSMVAGMCANLLGLSFASEDGSKKEKEMEELTHDFRRFLMTASMRYSNFESKLAGMVTQQEAWTAGRMSGSRMLLALDKLLTPQYLGKLSRESCQVLFLIVLGAVLGVGYSSKSMGQEMERQSEAGMQVEDWEFQQSPTLWLAMRDHLCQMLAHHLIYLGGLLGIKMDAEMERRVIEWAGKGWGRITPTLLGETDGSQAKGYVWGHGILTPPSEEMQGIERSSRGKMADSNPVYWDESTPRAERPFEPPPPLVAVPFDSEISQFQSESLYSWDQNPTSYLEMDMPSAEPESYDRQSHPVHYSKELGNQMGFPLRTNTEPCYKTPSKKMLLFVPREKRNVDQETGFEQTRGVKKRRTMWIVRTVDTGPEYGRINVYAKLRGHGRNGRADFSSLETLTGFV</sequence>
<dbReference type="GeneID" id="87962167"/>
<keyword evidence="1" id="KW-0539">Nucleus</keyword>